<organism evidence="2 3">
    <name type="scientific">Pleuronectes platessa</name>
    <name type="common">European plaice</name>
    <dbReference type="NCBI Taxonomy" id="8262"/>
    <lineage>
        <taxon>Eukaryota</taxon>
        <taxon>Metazoa</taxon>
        <taxon>Chordata</taxon>
        <taxon>Craniata</taxon>
        <taxon>Vertebrata</taxon>
        <taxon>Euteleostomi</taxon>
        <taxon>Actinopterygii</taxon>
        <taxon>Neopterygii</taxon>
        <taxon>Teleostei</taxon>
        <taxon>Neoteleostei</taxon>
        <taxon>Acanthomorphata</taxon>
        <taxon>Carangaria</taxon>
        <taxon>Pleuronectiformes</taxon>
        <taxon>Pleuronectoidei</taxon>
        <taxon>Pleuronectidae</taxon>
        <taxon>Pleuronectes</taxon>
    </lineage>
</organism>
<evidence type="ECO:0000313" key="3">
    <source>
        <dbReference type="Proteomes" id="UP001153269"/>
    </source>
</evidence>
<gene>
    <name evidence="2" type="ORF">PLEPLA_LOCUS13899</name>
</gene>
<evidence type="ECO:0000256" key="1">
    <source>
        <dbReference type="SAM" id="MobiDB-lite"/>
    </source>
</evidence>
<dbReference type="EMBL" id="CADEAL010000848">
    <property type="protein sequence ID" value="CAB1425965.1"/>
    <property type="molecule type" value="Genomic_DNA"/>
</dbReference>
<sequence length="127" mass="13198">MGGPTGLSGPRSLIHQTDSSENPSRAGLSLYLSSPVHVSTSSCNILPLSSSSSSSPKLAPPLAVTHSAARLPGNVMRSKIPKSDLVILATSGTSAAHSEQQTVFLQFNPPRVLSAQQKRARVKLGSL</sequence>
<protein>
    <submittedName>
        <fullName evidence="2">Uncharacterized protein</fullName>
    </submittedName>
</protein>
<keyword evidence="3" id="KW-1185">Reference proteome</keyword>
<dbReference type="AlphaFoldDB" id="A0A9N7U7T6"/>
<accession>A0A9N7U7T6</accession>
<feature type="compositionally biased region" description="Polar residues" evidence="1">
    <location>
        <begin position="14"/>
        <end position="23"/>
    </location>
</feature>
<name>A0A9N7U7T6_PLEPL</name>
<reference evidence="2" key="1">
    <citation type="submission" date="2020-03" db="EMBL/GenBank/DDBJ databases">
        <authorList>
            <person name="Weist P."/>
        </authorList>
    </citation>
    <scope>NUCLEOTIDE SEQUENCE</scope>
</reference>
<dbReference type="Proteomes" id="UP001153269">
    <property type="component" value="Unassembled WGS sequence"/>
</dbReference>
<evidence type="ECO:0000313" key="2">
    <source>
        <dbReference type="EMBL" id="CAB1425965.1"/>
    </source>
</evidence>
<feature type="region of interest" description="Disordered" evidence="1">
    <location>
        <begin position="1"/>
        <end position="26"/>
    </location>
</feature>
<comment type="caution">
    <text evidence="2">The sequence shown here is derived from an EMBL/GenBank/DDBJ whole genome shotgun (WGS) entry which is preliminary data.</text>
</comment>
<proteinExistence type="predicted"/>